<evidence type="ECO:0000313" key="6">
    <source>
        <dbReference type="EMBL" id="MBA8889279.1"/>
    </source>
</evidence>
<keyword evidence="3" id="KW-0720">Serine protease</keyword>
<organism evidence="6 7">
    <name type="scientific">Dokdonella fugitiva</name>
    <dbReference type="NCBI Taxonomy" id="328517"/>
    <lineage>
        <taxon>Bacteria</taxon>
        <taxon>Pseudomonadati</taxon>
        <taxon>Pseudomonadota</taxon>
        <taxon>Gammaproteobacteria</taxon>
        <taxon>Lysobacterales</taxon>
        <taxon>Rhodanobacteraceae</taxon>
        <taxon>Dokdonella</taxon>
    </lineage>
</organism>
<keyword evidence="1" id="KW-0645">Protease</keyword>
<dbReference type="SUPFAM" id="SSF52743">
    <property type="entry name" value="Subtilisin-like"/>
    <property type="match status" value="1"/>
</dbReference>
<evidence type="ECO:0000256" key="2">
    <source>
        <dbReference type="ARBA" id="ARBA00022801"/>
    </source>
</evidence>
<keyword evidence="7" id="KW-1185">Reference proteome</keyword>
<comment type="caution">
    <text evidence="6">The sequence shown here is derived from an EMBL/GenBank/DDBJ whole genome shotgun (WGS) entry which is preliminary data.</text>
</comment>
<evidence type="ECO:0000256" key="4">
    <source>
        <dbReference type="SAM" id="SignalP"/>
    </source>
</evidence>
<feature type="domain" description="Peptidase S8/S53" evidence="5">
    <location>
        <begin position="276"/>
        <end position="498"/>
    </location>
</feature>
<dbReference type="RefSeq" id="WP_182532320.1">
    <property type="nucleotide sequence ID" value="NZ_JACGXL010000006.1"/>
</dbReference>
<reference evidence="6 7" key="1">
    <citation type="submission" date="2020-07" db="EMBL/GenBank/DDBJ databases">
        <title>Genomic Encyclopedia of Type Strains, Phase IV (KMG-V): Genome sequencing to study the core and pangenomes of soil and plant-associated prokaryotes.</title>
        <authorList>
            <person name="Whitman W."/>
        </authorList>
    </citation>
    <scope>NUCLEOTIDE SEQUENCE [LARGE SCALE GENOMIC DNA]</scope>
    <source>
        <strain evidence="6 7">RH2WT43</strain>
    </source>
</reference>
<feature type="signal peptide" evidence="4">
    <location>
        <begin position="1"/>
        <end position="23"/>
    </location>
</feature>
<keyword evidence="2" id="KW-0378">Hydrolase</keyword>
<evidence type="ECO:0000259" key="5">
    <source>
        <dbReference type="Pfam" id="PF00082"/>
    </source>
</evidence>
<name>A0A839F660_9GAMM</name>
<evidence type="ECO:0000313" key="7">
    <source>
        <dbReference type="Proteomes" id="UP000550401"/>
    </source>
</evidence>
<dbReference type="PROSITE" id="PS00138">
    <property type="entry name" value="SUBTILASE_SER"/>
    <property type="match status" value="1"/>
</dbReference>
<accession>A0A839F660</accession>
<evidence type="ECO:0000256" key="3">
    <source>
        <dbReference type="ARBA" id="ARBA00022825"/>
    </source>
</evidence>
<dbReference type="InterPro" id="IPR000209">
    <property type="entry name" value="Peptidase_S8/S53_dom"/>
</dbReference>
<dbReference type="EMBL" id="JACGXL010000006">
    <property type="protein sequence ID" value="MBA8889279.1"/>
    <property type="molecule type" value="Genomic_DNA"/>
</dbReference>
<gene>
    <name evidence="6" type="ORF">FHW12_003522</name>
</gene>
<dbReference type="GO" id="GO:0006508">
    <property type="term" value="P:proteolysis"/>
    <property type="evidence" value="ECO:0007669"/>
    <property type="project" value="UniProtKB-KW"/>
</dbReference>
<keyword evidence="4" id="KW-0732">Signal</keyword>
<protein>
    <recommendedName>
        <fullName evidence="5">Peptidase S8/S53 domain-containing protein</fullName>
    </recommendedName>
</protein>
<feature type="chain" id="PRO_5032716227" description="Peptidase S8/S53 domain-containing protein" evidence="4">
    <location>
        <begin position="24"/>
        <end position="1090"/>
    </location>
</feature>
<dbReference type="Gene3D" id="3.40.50.200">
    <property type="entry name" value="Peptidase S8/S53 domain"/>
    <property type="match status" value="1"/>
</dbReference>
<dbReference type="Proteomes" id="UP000550401">
    <property type="component" value="Unassembled WGS sequence"/>
</dbReference>
<sequence>MHALIRTAFLLLAATVASTTTCAAGDAVFADGFDPPGVLLAGPADGLAIDAIQDMPPRPAPAGDVEDGLILTRMDVYIDRQATVGQVNETLIANDARIVAMAPDHPLLTLVIPRASGKPALQKLRDTFKASPGILLATMPYVPASEIVPDPPVADPASLAYLHASRFPAAWNLRQLATRDCATRRVPLRVIDHFNVLPADLQAVFDDQIPEYQFYGEGSPTATTHGYDVTLTAAARFDVASQIGANPFPECLKVIDMNADAMTWGEIALWAGSGDQTSNVVDNFSLGDWLPCETDCSPANFNPSIAVDLASKALAWRSDTRAWDRHSLFVIAAGNDGDSTAARLYPFFGLADFASPIALAASPELFGNVDNSTDDDLAFLSDASFLDSTVAGYPSMRASADDLARLRRFAAQNLSSPVGTAPNTLIVGSTTNQDDPSQLQVSTFSRRSAMVEAVGEQIPTLVGPGHRGTSYATPQVSGLATYLWLLSEPLRHATVDETVEAISANADVGPRGTLLIDAYASVLSLDAADANALVPSAETMPMRLALLDVDGDGRFTESDLSTIQEQLLLEGGVLQDWSRYDLNGDGYTGGFHASRFDLDRVGSVQFSGARYSTVTETIEGRTAYFFEPALLDSEILCYYAYSPLYTGDTTARTSLLGDTCANPVGTANEFSFGIGGANPVQTVYGGGRAFTVGQPFGSPARVAEFDFASGGWGTPQILSDDWQLTPFAMAANRGGQGGIIALERLITYEPDALYVTRFDGASDSWRPIETLDVSAYPINPELLNDSVAVGVSASGSALVVWKTGSQPWDHWQLAAALFDATTGEWTDPMPVSDAAFPNDGTYTKEILADDDGENFYVNIFGSAQATFRLQAKTRTWAEVEPYPGYSWHMGIDRAGRVLGMGSSGASPDQIIASHYDPSTDHWSTPVVVYTVAGSGAVQKNIPDEVTNAIYAYQGDGSEACHFNFCVAANGDAVLVSAVDASATSALRVSYYLAEIDQWVNRGIVQATPGFSVAMGYYTGNVDIAWYDGKIFTQHLDRLNGLGSAQEIFDGSGWSWVYPPIVAHDEGDAAVAIWGARASNQLMHDLWHPLH</sequence>
<dbReference type="GO" id="GO:0004252">
    <property type="term" value="F:serine-type endopeptidase activity"/>
    <property type="evidence" value="ECO:0007669"/>
    <property type="project" value="InterPro"/>
</dbReference>
<evidence type="ECO:0000256" key="1">
    <source>
        <dbReference type="ARBA" id="ARBA00022670"/>
    </source>
</evidence>
<dbReference type="Pfam" id="PF00082">
    <property type="entry name" value="Peptidase_S8"/>
    <property type="match status" value="1"/>
</dbReference>
<dbReference type="InterPro" id="IPR023828">
    <property type="entry name" value="Peptidase_S8_Ser-AS"/>
</dbReference>
<proteinExistence type="predicted"/>
<dbReference type="AlphaFoldDB" id="A0A839F660"/>
<dbReference type="InterPro" id="IPR036852">
    <property type="entry name" value="Peptidase_S8/S53_dom_sf"/>
</dbReference>